<protein>
    <recommendedName>
        <fullName evidence="2">Peptidase M56 domain-containing protein</fullName>
    </recommendedName>
</protein>
<dbReference type="PANTHER" id="PTHR34978">
    <property type="entry name" value="POSSIBLE SENSOR-TRANSDUCER PROTEIN BLAR"/>
    <property type="match status" value="1"/>
</dbReference>
<reference evidence="3 4" key="1">
    <citation type="journal article" date="2018" name="Nat. Biotechnol.">
        <title>A standardized bacterial taxonomy based on genome phylogeny substantially revises the tree of life.</title>
        <authorList>
            <person name="Parks D.H."/>
            <person name="Chuvochina M."/>
            <person name="Waite D.W."/>
            <person name="Rinke C."/>
            <person name="Skarshewski A."/>
            <person name="Chaumeil P.A."/>
            <person name="Hugenholtz P."/>
        </authorList>
    </citation>
    <scope>NUCLEOTIDE SEQUENCE [LARGE SCALE GENOMIC DNA]</scope>
    <source>
        <strain evidence="3">UBA9375</strain>
    </source>
</reference>
<evidence type="ECO:0000259" key="2">
    <source>
        <dbReference type="Pfam" id="PF05569"/>
    </source>
</evidence>
<name>A0A3D3RF53_9PLAN</name>
<feature type="transmembrane region" description="Helical" evidence="1">
    <location>
        <begin position="318"/>
        <end position="338"/>
    </location>
</feature>
<gene>
    <name evidence="3" type="ORF">DIT97_32345</name>
</gene>
<sequence length="606" mass="68462">MHSAFHYLFDAVLRSTLALGITALIVRGLLLWFKPPSPRWHQAAWALVMLQGIIFLHFSVTIPWFPTEINQSISFESVPPGKLDATAVDPTANPLPVMLTNSDREVLTTFNWLPHAASIWISGCGLILLWWVTACIVSAKRLRNSVPATETWAREWQAVLKHYGIRKSIPLHITHDAGPMLGLLLRGFRVFVPQQLWSSLTEKERLAILHHELAHLRHGDIWKGFLARLVVCLHWFNPLAWWTLNKLDECAELLCDDEVLYNNPDAAADYARALFRIGSDPSQIHSPSSAARGGKLYHRIRRILSPAPPERSMMKRTLLLVVPMLLLAINLFDFQLVAEEKTTQPEAIPRKVAFAPPVTNQPREKTHTLSKEERFKYISGTGLNVYIWDAGNLKLKSQGFGDELSSLFSVVRILTDLQNVDLGGNSQLWVNTKLGGDFIIRKGTSTEDIIEGLGSVLNQDLKLQTSLEFKKVDQEVYVARGTFQAAPLGPAWRRPQDKSYLIYGKEGPGPDKQHGEEDAGKFPDFLKAIGSRVGRPVLSDIKNPPQGSIGWRTYFDHSERTTWKDFPRQFAKNPQLVLKHVSEQTGLTFHEDNREVRLLFLDELGN</sequence>
<evidence type="ECO:0000313" key="4">
    <source>
        <dbReference type="Proteomes" id="UP000263642"/>
    </source>
</evidence>
<dbReference type="Gene3D" id="3.30.2010.10">
    <property type="entry name" value="Metalloproteases ('zincins'), catalytic domain"/>
    <property type="match status" value="1"/>
</dbReference>
<dbReference type="PANTHER" id="PTHR34978:SF3">
    <property type="entry name" value="SLR0241 PROTEIN"/>
    <property type="match status" value="1"/>
</dbReference>
<organism evidence="3 4">
    <name type="scientific">Gimesia maris</name>
    <dbReference type="NCBI Taxonomy" id="122"/>
    <lineage>
        <taxon>Bacteria</taxon>
        <taxon>Pseudomonadati</taxon>
        <taxon>Planctomycetota</taxon>
        <taxon>Planctomycetia</taxon>
        <taxon>Planctomycetales</taxon>
        <taxon>Planctomycetaceae</taxon>
        <taxon>Gimesia</taxon>
    </lineage>
</organism>
<dbReference type="InterPro" id="IPR052173">
    <property type="entry name" value="Beta-lactam_resp_regulator"/>
</dbReference>
<comment type="caution">
    <text evidence="3">The sequence shown here is derived from an EMBL/GenBank/DDBJ whole genome shotgun (WGS) entry which is preliminary data.</text>
</comment>
<dbReference type="CDD" id="cd07341">
    <property type="entry name" value="M56_BlaR1_MecR1_like"/>
    <property type="match status" value="1"/>
</dbReference>
<keyword evidence="1" id="KW-1133">Transmembrane helix</keyword>
<proteinExistence type="predicted"/>
<feature type="transmembrane region" description="Helical" evidence="1">
    <location>
        <begin position="12"/>
        <end position="33"/>
    </location>
</feature>
<keyword evidence="1" id="KW-0812">Transmembrane</keyword>
<feature type="transmembrane region" description="Helical" evidence="1">
    <location>
        <begin position="45"/>
        <end position="65"/>
    </location>
</feature>
<dbReference type="Proteomes" id="UP000263642">
    <property type="component" value="Unassembled WGS sequence"/>
</dbReference>
<dbReference type="Pfam" id="PF05569">
    <property type="entry name" value="Peptidase_M56"/>
    <property type="match status" value="1"/>
</dbReference>
<evidence type="ECO:0000256" key="1">
    <source>
        <dbReference type="SAM" id="Phobius"/>
    </source>
</evidence>
<feature type="domain" description="Peptidase M56" evidence="2">
    <location>
        <begin position="12"/>
        <end position="290"/>
    </location>
</feature>
<dbReference type="EMBL" id="DQAY01000200">
    <property type="protein sequence ID" value="HCO27464.1"/>
    <property type="molecule type" value="Genomic_DNA"/>
</dbReference>
<feature type="transmembrane region" description="Helical" evidence="1">
    <location>
        <begin position="117"/>
        <end position="137"/>
    </location>
</feature>
<accession>A0A3D3RF53</accession>
<dbReference type="AlphaFoldDB" id="A0A3D3RF53"/>
<keyword evidence="1" id="KW-0472">Membrane</keyword>
<dbReference type="InterPro" id="IPR008756">
    <property type="entry name" value="Peptidase_M56"/>
</dbReference>
<evidence type="ECO:0000313" key="3">
    <source>
        <dbReference type="EMBL" id="HCO27464.1"/>
    </source>
</evidence>